<dbReference type="GO" id="GO:0000155">
    <property type="term" value="F:phosphorelay sensor kinase activity"/>
    <property type="evidence" value="ECO:0007669"/>
    <property type="project" value="InterPro"/>
</dbReference>
<dbReference type="InterPro" id="IPR011712">
    <property type="entry name" value="Sig_transdc_His_kin_sub3_dim/P"/>
</dbReference>
<dbReference type="EC" id="2.7.13.3" evidence="2"/>
<feature type="domain" description="DUF7134" evidence="12">
    <location>
        <begin position="5"/>
        <end position="164"/>
    </location>
</feature>
<evidence type="ECO:0000256" key="5">
    <source>
        <dbReference type="ARBA" id="ARBA00022741"/>
    </source>
</evidence>
<proteinExistence type="predicted"/>
<evidence type="ECO:0000256" key="9">
    <source>
        <dbReference type="SAM" id="Phobius"/>
    </source>
</evidence>
<keyword evidence="8" id="KW-0902">Two-component regulatory system</keyword>
<feature type="domain" description="Histidine kinase/HSP90-like ATPase" evidence="10">
    <location>
        <begin position="306"/>
        <end position="391"/>
    </location>
</feature>
<dbReference type="Pfam" id="PF07730">
    <property type="entry name" value="HisKA_3"/>
    <property type="match status" value="1"/>
</dbReference>
<evidence type="ECO:0000259" key="12">
    <source>
        <dbReference type="Pfam" id="PF23539"/>
    </source>
</evidence>
<keyword evidence="4" id="KW-0808">Transferase</keyword>
<keyword evidence="14" id="KW-1185">Reference proteome</keyword>
<dbReference type="InterPro" id="IPR006311">
    <property type="entry name" value="TAT_signal"/>
</dbReference>
<dbReference type="Proteomes" id="UP000095210">
    <property type="component" value="Chromosome"/>
</dbReference>
<dbReference type="InterPro" id="IPR003594">
    <property type="entry name" value="HATPase_dom"/>
</dbReference>
<dbReference type="GO" id="GO:0016020">
    <property type="term" value="C:membrane"/>
    <property type="evidence" value="ECO:0007669"/>
    <property type="project" value="InterPro"/>
</dbReference>
<evidence type="ECO:0000256" key="1">
    <source>
        <dbReference type="ARBA" id="ARBA00000085"/>
    </source>
</evidence>
<dbReference type="GO" id="GO:0005524">
    <property type="term" value="F:ATP binding"/>
    <property type="evidence" value="ECO:0007669"/>
    <property type="project" value="UniProtKB-KW"/>
</dbReference>
<keyword evidence="3" id="KW-0597">Phosphoprotein</keyword>
<evidence type="ECO:0000256" key="8">
    <source>
        <dbReference type="ARBA" id="ARBA00023012"/>
    </source>
</evidence>
<dbReference type="InterPro" id="IPR050482">
    <property type="entry name" value="Sensor_HK_TwoCompSys"/>
</dbReference>
<dbReference type="EMBL" id="CP014859">
    <property type="protein sequence ID" value="AOS64488.1"/>
    <property type="molecule type" value="Genomic_DNA"/>
</dbReference>
<feature type="transmembrane region" description="Helical" evidence="9">
    <location>
        <begin position="88"/>
        <end position="105"/>
    </location>
</feature>
<feature type="domain" description="Signal transduction histidine kinase subgroup 3 dimerisation and phosphoacceptor" evidence="11">
    <location>
        <begin position="192"/>
        <end position="258"/>
    </location>
</feature>
<keyword evidence="9" id="KW-1133">Transmembrane helix</keyword>
<sequence>MTEQLRRRREWIADAGLIALTLLAPALLQPSTDSTATAWLLLACFEAVALAALVVRRRMPITAFLVIVAALVATIVAGAAVGARLSPLAFLSLAVVLYNLGNHGARPARNGVAALVGGLMVGIGLWINWMTVSAVDFRGGPDVLAVLAPMPLAWALGFGARSRRVLLVAAEQRAADATREQHLRAEQAAQQERVRIAREMHDLVAHSLTLLIVHAEALRSRSAELPDWARTQSDGLAVAGRQISGELHDLLRMLRDPADAVPLRPMPDLGDLPALLDGHRAEGGTVEARLRGELESLPRPTQLAGYRIVQESLTNARRHAPGAPVVLTLESDAAGMLIDVVNRPAVRAGTQGAGAGLGLISMRERVDALAGELVVGPTSDGGFRITATLPSGVVGG</sequence>
<dbReference type="GO" id="GO:0046983">
    <property type="term" value="F:protein dimerization activity"/>
    <property type="evidence" value="ECO:0007669"/>
    <property type="project" value="InterPro"/>
</dbReference>
<evidence type="ECO:0000256" key="7">
    <source>
        <dbReference type="ARBA" id="ARBA00022840"/>
    </source>
</evidence>
<evidence type="ECO:0000313" key="14">
    <source>
        <dbReference type="Proteomes" id="UP000095210"/>
    </source>
</evidence>
<evidence type="ECO:0000256" key="3">
    <source>
        <dbReference type="ARBA" id="ARBA00022553"/>
    </source>
</evidence>
<protein>
    <recommendedName>
        <fullName evidence="2">histidine kinase</fullName>
        <ecNumber evidence="2">2.7.13.3</ecNumber>
    </recommendedName>
</protein>
<feature type="transmembrane region" description="Helical" evidence="9">
    <location>
        <begin position="36"/>
        <end position="55"/>
    </location>
</feature>
<feature type="transmembrane region" description="Helical" evidence="9">
    <location>
        <begin position="112"/>
        <end position="131"/>
    </location>
</feature>
<evidence type="ECO:0000256" key="2">
    <source>
        <dbReference type="ARBA" id="ARBA00012438"/>
    </source>
</evidence>
<dbReference type="Pfam" id="PF23539">
    <property type="entry name" value="DUF7134"/>
    <property type="match status" value="1"/>
</dbReference>
<dbReference type="PROSITE" id="PS51318">
    <property type="entry name" value="TAT"/>
    <property type="match status" value="1"/>
</dbReference>
<keyword evidence="6 13" id="KW-0418">Kinase</keyword>
<accession>A0AAC9HS64</accession>
<comment type="catalytic activity">
    <reaction evidence="1">
        <text>ATP + protein L-histidine = ADP + protein N-phospho-L-histidine.</text>
        <dbReference type="EC" id="2.7.13.3"/>
    </reaction>
</comment>
<feature type="transmembrane region" description="Helical" evidence="9">
    <location>
        <begin position="62"/>
        <end position="82"/>
    </location>
</feature>
<keyword evidence="9" id="KW-0472">Membrane</keyword>
<gene>
    <name evidence="13" type="ORF">TL08_18465</name>
</gene>
<dbReference type="PANTHER" id="PTHR24421:SF10">
    <property type="entry name" value="NITRATE_NITRITE SENSOR PROTEIN NARQ"/>
    <property type="match status" value="1"/>
</dbReference>
<dbReference type="KEGG" id="ahm:TL08_18465"/>
<name>A0AAC9HS64_9PSEU</name>
<dbReference type="Gene3D" id="3.30.565.10">
    <property type="entry name" value="Histidine kinase-like ATPase, C-terminal domain"/>
    <property type="match status" value="1"/>
</dbReference>
<dbReference type="InterPro" id="IPR036890">
    <property type="entry name" value="HATPase_C_sf"/>
</dbReference>
<reference evidence="14" key="1">
    <citation type="submission" date="2016-03" db="EMBL/GenBank/DDBJ databases">
        <title>Complete genome sequence of the type strain Actinoalloteichus hymeniacidonis DSM 45092.</title>
        <authorList>
            <person name="Schaffert L."/>
            <person name="Albersmeier A."/>
            <person name="Winkler A."/>
            <person name="Kalinowski J."/>
            <person name="Zotchev S."/>
            <person name="Ruckert C."/>
        </authorList>
    </citation>
    <scope>NUCLEOTIDE SEQUENCE [LARGE SCALE GENOMIC DNA]</scope>
    <source>
        <strain evidence="14">HPA177(T) (DSM 45092(T))</strain>
    </source>
</reference>
<dbReference type="RefSeq" id="WP_069853875.1">
    <property type="nucleotide sequence ID" value="NZ_CP014859.1"/>
</dbReference>
<evidence type="ECO:0000256" key="4">
    <source>
        <dbReference type="ARBA" id="ARBA00022679"/>
    </source>
</evidence>
<feature type="transmembrane region" description="Helical" evidence="9">
    <location>
        <begin position="12"/>
        <end position="30"/>
    </location>
</feature>
<organism evidence="13 14">
    <name type="scientific">Actinoalloteichus hymeniacidonis</name>
    <dbReference type="NCBI Taxonomy" id="340345"/>
    <lineage>
        <taxon>Bacteria</taxon>
        <taxon>Bacillati</taxon>
        <taxon>Actinomycetota</taxon>
        <taxon>Actinomycetes</taxon>
        <taxon>Pseudonocardiales</taxon>
        <taxon>Pseudonocardiaceae</taxon>
        <taxon>Actinoalloteichus</taxon>
    </lineage>
</organism>
<keyword evidence="7" id="KW-0067">ATP-binding</keyword>
<evidence type="ECO:0000259" key="10">
    <source>
        <dbReference type="Pfam" id="PF02518"/>
    </source>
</evidence>
<evidence type="ECO:0000313" key="13">
    <source>
        <dbReference type="EMBL" id="AOS64488.1"/>
    </source>
</evidence>
<dbReference type="SUPFAM" id="SSF55874">
    <property type="entry name" value="ATPase domain of HSP90 chaperone/DNA topoisomerase II/histidine kinase"/>
    <property type="match status" value="1"/>
</dbReference>
<evidence type="ECO:0000259" key="11">
    <source>
        <dbReference type="Pfam" id="PF07730"/>
    </source>
</evidence>
<dbReference type="PANTHER" id="PTHR24421">
    <property type="entry name" value="NITRATE/NITRITE SENSOR PROTEIN NARX-RELATED"/>
    <property type="match status" value="1"/>
</dbReference>
<dbReference type="AlphaFoldDB" id="A0AAC9HS64"/>
<dbReference type="CDD" id="cd16917">
    <property type="entry name" value="HATPase_UhpB-NarQ-NarX-like"/>
    <property type="match status" value="1"/>
</dbReference>
<dbReference type="Gene3D" id="1.20.5.1930">
    <property type="match status" value="1"/>
</dbReference>
<evidence type="ECO:0000256" key="6">
    <source>
        <dbReference type="ARBA" id="ARBA00022777"/>
    </source>
</evidence>
<feature type="transmembrane region" description="Helical" evidence="9">
    <location>
        <begin position="143"/>
        <end position="160"/>
    </location>
</feature>
<dbReference type="Pfam" id="PF02518">
    <property type="entry name" value="HATPase_c"/>
    <property type="match status" value="1"/>
</dbReference>
<keyword evidence="9" id="KW-0812">Transmembrane</keyword>
<keyword evidence="5" id="KW-0547">Nucleotide-binding</keyword>
<dbReference type="InterPro" id="IPR055558">
    <property type="entry name" value="DUF7134"/>
</dbReference>